<comment type="subunit">
    <text evidence="11">Homodimer (via N-terminus).</text>
</comment>
<evidence type="ECO:0000256" key="11">
    <source>
        <dbReference type="ARBA" id="ARBA00038674"/>
    </source>
</evidence>
<evidence type="ECO:0000256" key="14">
    <source>
        <dbReference type="ARBA" id="ARBA00082232"/>
    </source>
</evidence>
<dbReference type="Pfam" id="PF13405">
    <property type="entry name" value="EF-hand_6"/>
    <property type="match status" value="1"/>
</dbReference>
<feature type="repeat" description="Solcar" evidence="15">
    <location>
        <begin position="343"/>
        <end position="433"/>
    </location>
</feature>
<keyword evidence="18" id="KW-1185">Reference proteome</keyword>
<dbReference type="PROSITE" id="PS50222">
    <property type="entry name" value="EF_HAND_2"/>
    <property type="match status" value="2"/>
</dbReference>
<dbReference type="EMBL" id="ML975152">
    <property type="protein sequence ID" value="KAF1814898.1"/>
    <property type="molecule type" value="Genomic_DNA"/>
</dbReference>
<evidence type="ECO:0000256" key="7">
    <source>
        <dbReference type="ARBA" id="ARBA00022837"/>
    </source>
</evidence>
<keyword evidence="5" id="KW-0677">Repeat</keyword>
<keyword evidence="10 15" id="KW-0472">Membrane</keyword>
<dbReference type="PANTHER" id="PTHR45678">
    <property type="entry name" value="MITOCHONDRIAL 2-OXODICARBOXYLATE CARRIER 1-RELATED"/>
    <property type="match status" value="1"/>
</dbReference>
<evidence type="ECO:0000256" key="6">
    <source>
        <dbReference type="ARBA" id="ARBA00022792"/>
    </source>
</evidence>
<dbReference type="Gene3D" id="1.50.40.10">
    <property type="entry name" value="Mitochondrial carrier domain"/>
    <property type="match status" value="1"/>
</dbReference>
<feature type="domain" description="EF-hand" evidence="16">
    <location>
        <begin position="171"/>
        <end position="206"/>
    </location>
</feature>
<dbReference type="GO" id="GO:0005313">
    <property type="term" value="F:L-glutamate transmembrane transporter activity"/>
    <property type="evidence" value="ECO:0007669"/>
    <property type="project" value="TreeGrafter"/>
</dbReference>
<evidence type="ECO:0000256" key="4">
    <source>
        <dbReference type="ARBA" id="ARBA00022692"/>
    </source>
</evidence>
<keyword evidence="3" id="KW-0813">Transport</keyword>
<proteinExistence type="inferred from homology"/>
<evidence type="ECO:0000256" key="2">
    <source>
        <dbReference type="ARBA" id="ARBA00006375"/>
    </source>
</evidence>
<keyword evidence="6" id="KW-0999">Mitochondrion inner membrane</keyword>
<dbReference type="RefSeq" id="XP_033536529.1">
    <property type="nucleotide sequence ID" value="XM_033674601.1"/>
</dbReference>
<dbReference type="SUPFAM" id="SSF103506">
    <property type="entry name" value="Mitochondrial carrier"/>
    <property type="match status" value="1"/>
</dbReference>
<dbReference type="Proteomes" id="UP000504638">
    <property type="component" value="Unplaced"/>
</dbReference>
<evidence type="ECO:0000256" key="8">
    <source>
        <dbReference type="ARBA" id="ARBA00022989"/>
    </source>
</evidence>
<feature type="domain" description="EF-hand" evidence="16">
    <location>
        <begin position="99"/>
        <end position="134"/>
    </location>
</feature>
<keyword evidence="7" id="KW-0106">Calcium</keyword>
<evidence type="ECO:0000256" key="3">
    <source>
        <dbReference type="ARBA" id="ARBA00022448"/>
    </source>
</evidence>
<evidence type="ECO:0000256" key="1">
    <source>
        <dbReference type="ARBA" id="ARBA00004448"/>
    </source>
</evidence>
<dbReference type="InterPro" id="IPR051028">
    <property type="entry name" value="Mito_Solute_Carrier"/>
</dbReference>
<protein>
    <recommendedName>
        <fullName evidence="13">Mitochondrial aspartate-glutamate transporter AGC1</fullName>
    </recommendedName>
    <alternativeName>
        <fullName evidence="14">Aspartate-glutamate carrier 1</fullName>
    </alternativeName>
</protein>
<dbReference type="GO" id="GO:0005509">
    <property type="term" value="F:calcium ion binding"/>
    <property type="evidence" value="ECO:0007669"/>
    <property type="project" value="InterPro"/>
</dbReference>
<name>A0A6G1G9Z5_9PEZI</name>
<keyword evidence="8" id="KW-1133">Transmembrane helix</keyword>
<dbReference type="FunFam" id="1.10.238.10:FF:000552">
    <property type="entry name" value="Probable mitochondrial carrier protein ARALAR1"/>
    <property type="match status" value="1"/>
</dbReference>
<sequence>MDQAKLKEEVSETLLGSVQDPQLSKQRRAAFMRFATTDEKSGEHFLDEDRFIDAIVPEGETFHKISRAQYGILFKIADRQGTGRVSIQDFTSFDSIVAKSDAEYEIAFRLFDVEGRGAVRFEDFQRLYNLNKGTDSLPFDWSSEWASLYIGRKGKRHDMTYPQFSQMLRGLQGERVRQAFIYFDKNGDGYIEPEDFQRIIIETSRHKLSDHILDNLQTLCNISTESKISYANVRAFLNVIKEMDLVEHIIRNATIKSKDSKITRTDFLNEAARITRFTLFTPMEADILFHFAGMDETSGRLGRKDFAKVVDSTWQHPATLSSDAEEAVAKTLSKSKGLVQGLLESAHHFALGSLAGAFGAFMVYPIDLVKTRMQNQRGQRVGQALYKNSLDCARKVIANEGVRGLYSGVLPQLVGVAPEKAIKLTVNDLVRGHFGNKKTGEIWWGWEVLAGGSAGGCQVIFTNPLEIVKIRLQVQGEVSKTTAAAPKRSAVWIAKNLGLLGLYKGSSACLLRDVPFSMIYFPTYAHLKKDFFGESPEKKLGVLQLLTAGAMAGMPAAYLTTPADVIKTRLQVEARKGEQTYKNIRDCASKIMKEEGFRAFFKGGPARIMRSSPQFGFTLASYEVLQGLLPMPGSGDLPLAPGHIGPGGVRISQSTEPLPYLRSRNALKIILDLDKDIGKPKLPHGEGWIGLPGFRKSS</sequence>
<evidence type="ECO:0000256" key="12">
    <source>
        <dbReference type="ARBA" id="ARBA00059916"/>
    </source>
</evidence>
<dbReference type="InterPro" id="IPR002067">
    <property type="entry name" value="MCP"/>
</dbReference>
<dbReference type="GO" id="GO:0005743">
    <property type="term" value="C:mitochondrial inner membrane"/>
    <property type="evidence" value="ECO:0007669"/>
    <property type="project" value="UniProtKB-SubCell"/>
</dbReference>
<evidence type="ECO:0000256" key="9">
    <source>
        <dbReference type="ARBA" id="ARBA00023128"/>
    </source>
</evidence>
<comment type="function">
    <text evidence="12">Calcium-dependent mitochondrial aspartate and glutamate carrier. Transport of glutamate in mitochondria is required for mitochondrial transamination reactions and ornithine synthesis. Plays also a role in malate-aspartate NADH shuttle, which is critical for growth on acetate and fatty acids.</text>
</comment>
<comment type="similarity">
    <text evidence="2">Belongs to the mitochondrial carrier (TC 2.A.29) family.</text>
</comment>
<dbReference type="GO" id="GO:0015183">
    <property type="term" value="F:L-aspartate transmembrane transporter activity"/>
    <property type="evidence" value="ECO:0007669"/>
    <property type="project" value="TreeGrafter"/>
</dbReference>
<evidence type="ECO:0000256" key="10">
    <source>
        <dbReference type="ARBA" id="ARBA00023136"/>
    </source>
</evidence>
<dbReference type="Gene3D" id="1.10.238.10">
    <property type="entry name" value="EF-hand"/>
    <property type="match status" value="2"/>
</dbReference>
<dbReference type="PRINTS" id="PR00926">
    <property type="entry name" value="MITOCARRIER"/>
</dbReference>
<comment type="subcellular location">
    <subcellularLocation>
        <location evidence="1">Mitochondrion inner membrane</location>
        <topology evidence="1">Multi-pass membrane protein</topology>
    </subcellularLocation>
</comment>
<dbReference type="GeneID" id="54415171"/>
<organism evidence="17">
    <name type="scientific">Eremomyces bilateralis CBS 781.70</name>
    <dbReference type="NCBI Taxonomy" id="1392243"/>
    <lineage>
        <taxon>Eukaryota</taxon>
        <taxon>Fungi</taxon>
        <taxon>Dikarya</taxon>
        <taxon>Ascomycota</taxon>
        <taxon>Pezizomycotina</taxon>
        <taxon>Dothideomycetes</taxon>
        <taxon>Dothideomycetes incertae sedis</taxon>
        <taxon>Eremomycetales</taxon>
        <taxon>Eremomycetaceae</taxon>
        <taxon>Eremomyces</taxon>
    </lineage>
</organism>
<dbReference type="InterPro" id="IPR018247">
    <property type="entry name" value="EF_Hand_1_Ca_BS"/>
</dbReference>
<reference evidence="19" key="3">
    <citation type="submission" date="2025-04" db="UniProtKB">
        <authorList>
            <consortium name="RefSeq"/>
        </authorList>
    </citation>
    <scope>IDENTIFICATION</scope>
    <source>
        <strain evidence="19">CBS 781.70</strain>
    </source>
</reference>
<evidence type="ECO:0000259" key="16">
    <source>
        <dbReference type="PROSITE" id="PS50222"/>
    </source>
</evidence>
<dbReference type="SUPFAM" id="SSF47473">
    <property type="entry name" value="EF-hand"/>
    <property type="match status" value="1"/>
</dbReference>
<keyword evidence="9" id="KW-0496">Mitochondrion</keyword>
<dbReference type="FunFam" id="1.50.40.10:FF:000004">
    <property type="entry name" value="Calcium-binding mitochondrial carrier protein Aralar1"/>
    <property type="match status" value="1"/>
</dbReference>
<dbReference type="Pfam" id="PF00153">
    <property type="entry name" value="Mito_carr"/>
    <property type="match status" value="3"/>
</dbReference>
<dbReference type="SMART" id="SM00054">
    <property type="entry name" value="EFh"/>
    <property type="match status" value="2"/>
</dbReference>
<reference evidence="17 19" key="1">
    <citation type="submission" date="2020-01" db="EMBL/GenBank/DDBJ databases">
        <authorList>
            <consortium name="DOE Joint Genome Institute"/>
            <person name="Haridas S."/>
            <person name="Albert R."/>
            <person name="Binder M."/>
            <person name="Bloem J."/>
            <person name="Labutti K."/>
            <person name="Salamov A."/>
            <person name="Andreopoulos B."/>
            <person name="Baker S.E."/>
            <person name="Barry K."/>
            <person name="Bills G."/>
            <person name="Bluhm B.H."/>
            <person name="Cannon C."/>
            <person name="Castanera R."/>
            <person name="Culley D.E."/>
            <person name="Daum C."/>
            <person name="Ezra D."/>
            <person name="Gonzalez J.B."/>
            <person name="Henrissat B."/>
            <person name="Kuo A."/>
            <person name="Liang C."/>
            <person name="Lipzen A."/>
            <person name="Lutzoni F."/>
            <person name="Magnuson J."/>
            <person name="Mondo S."/>
            <person name="Nolan M."/>
            <person name="Ohm R."/>
            <person name="Pangilinan J."/>
            <person name="Park H.-J."/>
            <person name="Ramirez L."/>
            <person name="Alfaro M."/>
            <person name="Sun H."/>
            <person name="Tritt A."/>
            <person name="Yoshinaga Y."/>
            <person name="Zwiers L.-H."/>
            <person name="Turgeon B.G."/>
            <person name="Goodwin S.B."/>
            <person name="Spatafora J.W."/>
            <person name="Crous P.W."/>
            <person name="Grigoriev I.V."/>
        </authorList>
    </citation>
    <scope>NUCLEOTIDE SEQUENCE</scope>
    <source>
        <strain evidence="17 19">CBS 781.70</strain>
    </source>
</reference>
<evidence type="ECO:0000256" key="15">
    <source>
        <dbReference type="PROSITE-ProRule" id="PRU00282"/>
    </source>
</evidence>
<evidence type="ECO:0000313" key="18">
    <source>
        <dbReference type="Proteomes" id="UP000504638"/>
    </source>
</evidence>
<feature type="repeat" description="Solcar" evidence="15">
    <location>
        <begin position="540"/>
        <end position="628"/>
    </location>
</feature>
<dbReference type="InterPro" id="IPR011992">
    <property type="entry name" value="EF-hand-dom_pair"/>
</dbReference>
<dbReference type="OrthoDB" id="2161at2759"/>
<gene>
    <name evidence="17 19" type="ORF">P152DRAFT_237328</name>
</gene>
<evidence type="ECO:0000256" key="13">
    <source>
        <dbReference type="ARBA" id="ARBA00073787"/>
    </source>
</evidence>
<keyword evidence="4 15" id="KW-0812">Transmembrane</keyword>
<evidence type="ECO:0000256" key="5">
    <source>
        <dbReference type="ARBA" id="ARBA00022737"/>
    </source>
</evidence>
<dbReference type="InterPro" id="IPR023395">
    <property type="entry name" value="MCP_dom_sf"/>
</dbReference>
<dbReference type="PROSITE" id="PS00018">
    <property type="entry name" value="EF_HAND_1"/>
    <property type="match status" value="1"/>
</dbReference>
<dbReference type="PROSITE" id="PS50920">
    <property type="entry name" value="SOLCAR"/>
    <property type="match status" value="3"/>
</dbReference>
<dbReference type="AlphaFoldDB" id="A0A6G1G9Z5"/>
<accession>A0A6G1G9Z5</accession>
<reference evidence="19" key="2">
    <citation type="submission" date="2020-04" db="EMBL/GenBank/DDBJ databases">
        <authorList>
            <consortium name="NCBI Genome Project"/>
        </authorList>
    </citation>
    <scope>NUCLEOTIDE SEQUENCE</scope>
    <source>
        <strain evidence="19">CBS 781.70</strain>
    </source>
</reference>
<dbReference type="InterPro" id="IPR018108">
    <property type="entry name" value="MCP_transmembrane"/>
</dbReference>
<dbReference type="InterPro" id="IPR002048">
    <property type="entry name" value="EF_hand_dom"/>
</dbReference>
<dbReference type="PANTHER" id="PTHR45678:SF9">
    <property type="entry name" value="CALCIUM-BINDING MITOCHONDRIAL CARRIER PROTEIN ARALAR1"/>
    <property type="match status" value="1"/>
</dbReference>
<dbReference type="GO" id="GO:0043490">
    <property type="term" value="P:malate-aspartate shuttle"/>
    <property type="evidence" value="ECO:0007669"/>
    <property type="project" value="TreeGrafter"/>
</dbReference>
<evidence type="ECO:0000313" key="19">
    <source>
        <dbReference type="RefSeq" id="XP_033536529.1"/>
    </source>
</evidence>
<evidence type="ECO:0000313" key="17">
    <source>
        <dbReference type="EMBL" id="KAF1814898.1"/>
    </source>
</evidence>
<feature type="repeat" description="Solcar" evidence="15">
    <location>
        <begin position="442"/>
        <end position="530"/>
    </location>
</feature>